<keyword evidence="1" id="KW-1133">Transmembrane helix</keyword>
<accession>A0A1A8U011</accession>
<reference evidence="2" key="1">
    <citation type="submission" date="2016-05" db="EMBL/GenBank/DDBJ databases">
        <authorList>
            <person name="Lavstsen T."/>
            <person name="Jespersen J.S."/>
        </authorList>
    </citation>
    <scope>NUCLEOTIDE SEQUENCE</scope>
    <source>
        <tissue evidence="2">Brain</tissue>
    </source>
</reference>
<feature type="transmembrane region" description="Helical" evidence="1">
    <location>
        <begin position="7"/>
        <end position="28"/>
    </location>
</feature>
<gene>
    <name evidence="2" type="primary">Nfu_g_1_016687</name>
</gene>
<organism evidence="2">
    <name type="scientific">Nothobranchius furzeri</name>
    <name type="common">Turquoise killifish</name>
    <dbReference type="NCBI Taxonomy" id="105023"/>
    <lineage>
        <taxon>Eukaryota</taxon>
        <taxon>Metazoa</taxon>
        <taxon>Chordata</taxon>
        <taxon>Craniata</taxon>
        <taxon>Vertebrata</taxon>
        <taxon>Euteleostomi</taxon>
        <taxon>Actinopterygii</taxon>
        <taxon>Neopterygii</taxon>
        <taxon>Teleostei</taxon>
        <taxon>Neoteleostei</taxon>
        <taxon>Acanthomorphata</taxon>
        <taxon>Ovalentaria</taxon>
        <taxon>Atherinomorphae</taxon>
        <taxon>Cyprinodontiformes</taxon>
        <taxon>Nothobranchiidae</taxon>
        <taxon>Nothobranchius</taxon>
    </lineage>
</organism>
<dbReference type="EMBL" id="HAEJ01000270">
    <property type="protein sequence ID" value="SBS40727.1"/>
    <property type="molecule type" value="Transcribed_RNA"/>
</dbReference>
<feature type="non-terminal residue" evidence="2">
    <location>
        <position position="83"/>
    </location>
</feature>
<feature type="transmembrane region" description="Helical" evidence="1">
    <location>
        <begin position="34"/>
        <end position="53"/>
    </location>
</feature>
<keyword evidence="1" id="KW-0812">Transmembrane</keyword>
<proteinExistence type="predicted"/>
<keyword evidence="1" id="KW-0472">Membrane</keyword>
<sequence>QSMFPFSVCLYVFLLSVSLVSFSLLTALLSLPDLHLHCLAFSFAIPEFLVAILTQPFRVGGTSEKSSPIGQWFLLSDSSVTWK</sequence>
<protein>
    <submittedName>
        <fullName evidence="2">Uncharacterized protein</fullName>
    </submittedName>
</protein>
<feature type="non-terminal residue" evidence="2">
    <location>
        <position position="1"/>
    </location>
</feature>
<evidence type="ECO:0000313" key="2">
    <source>
        <dbReference type="EMBL" id="SBS40727.1"/>
    </source>
</evidence>
<name>A0A1A8U011_NOTFU</name>
<reference evidence="2" key="2">
    <citation type="submission" date="2016-06" db="EMBL/GenBank/DDBJ databases">
        <title>The genome of a short-lived fish provides insights into sex chromosome evolution and the genetic control of aging.</title>
        <authorList>
            <person name="Reichwald K."/>
            <person name="Felder M."/>
            <person name="Petzold A."/>
            <person name="Koch P."/>
            <person name="Groth M."/>
            <person name="Platzer M."/>
        </authorList>
    </citation>
    <scope>NUCLEOTIDE SEQUENCE</scope>
    <source>
        <tissue evidence="2">Brain</tissue>
    </source>
</reference>
<dbReference type="AlphaFoldDB" id="A0A1A8U011"/>
<evidence type="ECO:0000256" key="1">
    <source>
        <dbReference type="SAM" id="Phobius"/>
    </source>
</evidence>